<evidence type="ECO:0000256" key="1">
    <source>
        <dbReference type="ARBA" id="ARBA00023002"/>
    </source>
</evidence>
<name>M8AZI5_AEGTA</name>
<proteinExistence type="predicted"/>
<dbReference type="EnsemblPlants" id="EMT09922">
    <property type="protein sequence ID" value="EMT09922"/>
    <property type="gene ID" value="F775_04203"/>
</dbReference>
<dbReference type="GO" id="GO:0016616">
    <property type="term" value="F:oxidoreductase activity, acting on the CH-OH group of donors, NAD or NADP as acceptor"/>
    <property type="evidence" value="ECO:0007669"/>
    <property type="project" value="TreeGrafter"/>
</dbReference>
<dbReference type="InterPro" id="IPR001509">
    <property type="entry name" value="Epimerase_deHydtase"/>
</dbReference>
<feature type="domain" description="NAD-dependent epimerase/dehydratase" evidence="2">
    <location>
        <begin position="166"/>
        <end position="308"/>
    </location>
</feature>
<accession>M8AZI5</accession>
<dbReference type="InterPro" id="IPR036291">
    <property type="entry name" value="NAD(P)-bd_dom_sf"/>
</dbReference>
<evidence type="ECO:0000313" key="3">
    <source>
        <dbReference type="EnsemblPlants" id="EMT09922"/>
    </source>
</evidence>
<dbReference type="PANTHER" id="PTHR10366:SF768">
    <property type="entry name" value="NAD-DEPENDENT EPIMERASE_DEHYDRATASE DOMAIN-CONTAINING PROTEIN"/>
    <property type="match status" value="1"/>
</dbReference>
<dbReference type="Pfam" id="PF01370">
    <property type="entry name" value="Epimerase"/>
    <property type="match status" value="1"/>
</dbReference>
<dbReference type="FunFam" id="3.40.50.720:FF:000085">
    <property type="entry name" value="Dihydroflavonol reductase"/>
    <property type="match status" value="1"/>
</dbReference>
<organism evidence="3">
    <name type="scientific">Aegilops tauschii</name>
    <name type="common">Tausch's goatgrass</name>
    <name type="synonym">Aegilops squarrosa</name>
    <dbReference type="NCBI Taxonomy" id="37682"/>
    <lineage>
        <taxon>Eukaryota</taxon>
        <taxon>Viridiplantae</taxon>
        <taxon>Streptophyta</taxon>
        <taxon>Embryophyta</taxon>
        <taxon>Tracheophyta</taxon>
        <taxon>Spermatophyta</taxon>
        <taxon>Magnoliopsida</taxon>
        <taxon>Liliopsida</taxon>
        <taxon>Poales</taxon>
        <taxon>Poaceae</taxon>
        <taxon>BOP clade</taxon>
        <taxon>Pooideae</taxon>
        <taxon>Triticodae</taxon>
        <taxon>Triticeae</taxon>
        <taxon>Triticinae</taxon>
        <taxon>Aegilops</taxon>
    </lineage>
</organism>
<dbReference type="PANTHER" id="PTHR10366">
    <property type="entry name" value="NAD DEPENDENT EPIMERASE/DEHYDRATASE"/>
    <property type="match status" value="1"/>
</dbReference>
<dbReference type="SUPFAM" id="SSF51735">
    <property type="entry name" value="NAD(P)-binding Rossmann-fold domains"/>
    <property type="match status" value="1"/>
</dbReference>
<dbReference type="InterPro" id="IPR050425">
    <property type="entry name" value="NAD(P)_dehydrat-like"/>
</dbReference>
<dbReference type="Gene3D" id="3.40.50.720">
    <property type="entry name" value="NAD(P)-binding Rossmann-like Domain"/>
    <property type="match status" value="1"/>
</dbReference>
<keyword evidence="1" id="KW-0560">Oxidoreductase</keyword>
<reference evidence="3" key="1">
    <citation type="submission" date="2015-06" db="UniProtKB">
        <authorList>
            <consortium name="EnsemblPlants"/>
        </authorList>
    </citation>
    <scope>IDENTIFICATION</scope>
</reference>
<sequence>MASVSGVSPRGYRGPRHKEDVDLRRGVSTGEWVEKLLAEQAASQPVSEEEEDGTTAGVRDRRRRVHRLVARLQGTAAARGDPKNAHLMQLDGAAESLSLFKADVLDRAALAAAVEGCQGVFHVASPVPADKTVDPEASSQNFWHCRISLKSQYLKMHILDEIMVPAVKGTLNILEVCSSVKVQKVVVVSSTAAVHSNPNWPQGKPKDESCWSDRKICMEKEAWYNLAKTVAEETAWEYAEKNELNVVTLCPCIVFGPQLQPVVNTTSELLIYVLKGGPNVLNDTPLQIVDVRDVADALLLIYEKPESSGRYICAPNYISTKALLELLKKMYPDYNYVKCKADAHQNSPGTPVSSAKLSNLGWKPRALEETLLDSIEYYRKTGILQDVEGQTYRLPDIFRHYQAANE</sequence>
<dbReference type="AlphaFoldDB" id="M8AZI5"/>
<evidence type="ECO:0000259" key="2">
    <source>
        <dbReference type="Pfam" id="PF01370"/>
    </source>
</evidence>
<dbReference type="ExpressionAtlas" id="M8AZI5">
    <property type="expression patterns" value="baseline"/>
</dbReference>
<protein>
    <submittedName>
        <fullName evidence="3">Dihydroflavonol-4-reductase</fullName>
    </submittedName>
</protein>